<keyword evidence="1" id="KW-0269">Exonuclease</keyword>
<accession>A0A6J4QT89</accession>
<dbReference type="InterPro" id="IPR036876">
    <property type="entry name" value="UVR_dom_sf"/>
</dbReference>
<dbReference type="InterPro" id="IPR012337">
    <property type="entry name" value="RNaseH-like_sf"/>
</dbReference>
<gene>
    <name evidence="4" type="ORF">AVDCRST_MAG14-683</name>
</gene>
<dbReference type="NCBIfam" id="NF005906">
    <property type="entry name" value="PRK07883.1-4"/>
    <property type="match status" value="1"/>
</dbReference>
<keyword evidence="1" id="KW-0540">Nuclease</keyword>
<dbReference type="CDD" id="cd06127">
    <property type="entry name" value="DEDDh"/>
    <property type="match status" value="1"/>
</dbReference>
<evidence type="ECO:0000259" key="3">
    <source>
        <dbReference type="PROSITE" id="PS50164"/>
    </source>
</evidence>
<dbReference type="NCBIfam" id="TIGR00573">
    <property type="entry name" value="dnaq"/>
    <property type="match status" value="1"/>
</dbReference>
<dbReference type="InterPro" id="IPR001943">
    <property type="entry name" value="UVR_dom"/>
</dbReference>
<dbReference type="SMART" id="SM00479">
    <property type="entry name" value="EXOIII"/>
    <property type="match status" value="1"/>
</dbReference>
<dbReference type="PANTHER" id="PTHR30562:SF1">
    <property type="entry name" value="UVRABC SYSTEM PROTEIN C"/>
    <property type="match status" value="1"/>
</dbReference>
<reference evidence="4" key="1">
    <citation type="submission" date="2020-02" db="EMBL/GenBank/DDBJ databases">
        <authorList>
            <person name="Meier V. D."/>
        </authorList>
    </citation>
    <scope>NUCLEOTIDE SEQUENCE</scope>
    <source>
        <strain evidence="4">AVDCRST_MAG14</strain>
    </source>
</reference>
<dbReference type="PANTHER" id="PTHR30562">
    <property type="entry name" value="UVRC/OXIDOREDUCTASE"/>
    <property type="match status" value="1"/>
</dbReference>
<proteinExistence type="predicted"/>
<dbReference type="PROSITE" id="PS50164">
    <property type="entry name" value="GIY_YIG"/>
    <property type="match status" value="1"/>
</dbReference>
<dbReference type="SUPFAM" id="SSF46600">
    <property type="entry name" value="C-terminal UvrC-binding domain of UvrB"/>
    <property type="match status" value="1"/>
</dbReference>
<dbReference type="GO" id="GO:0009380">
    <property type="term" value="C:excinuclease repair complex"/>
    <property type="evidence" value="ECO:0007669"/>
    <property type="project" value="TreeGrafter"/>
</dbReference>
<feature type="domain" description="UVR" evidence="2">
    <location>
        <begin position="452"/>
        <end position="487"/>
    </location>
</feature>
<dbReference type="Gene3D" id="3.40.1440.10">
    <property type="entry name" value="GIY-YIG endonuclease"/>
    <property type="match status" value="1"/>
</dbReference>
<dbReference type="GO" id="GO:0006260">
    <property type="term" value="P:DNA replication"/>
    <property type="evidence" value="ECO:0007669"/>
    <property type="project" value="InterPro"/>
</dbReference>
<dbReference type="Gene3D" id="3.30.420.10">
    <property type="entry name" value="Ribonuclease H-like superfamily/Ribonuclease H"/>
    <property type="match status" value="1"/>
</dbReference>
<dbReference type="GO" id="GO:0003887">
    <property type="term" value="F:DNA-directed DNA polymerase activity"/>
    <property type="evidence" value="ECO:0007669"/>
    <property type="project" value="InterPro"/>
</dbReference>
<dbReference type="EMBL" id="CADCVG010000031">
    <property type="protein sequence ID" value="CAA9448850.1"/>
    <property type="molecule type" value="Genomic_DNA"/>
</dbReference>
<dbReference type="CDD" id="cd10434">
    <property type="entry name" value="GIY-YIG_UvrC_Cho"/>
    <property type="match status" value="1"/>
</dbReference>
<organism evidence="4">
    <name type="scientific">uncultured Rubrobacteraceae bacterium</name>
    <dbReference type="NCBI Taxonomy" id="349277"/>
    <lineage>
        <taxon>Bacteria</taxon>
        <taxon>Bacillati</taxon>
        <taxon>Actinomycetota</taxon>
        <taxon>Rubrobacteria</taxon>
        <taxon>Rubrobacterales</taxon>
        <taxon>Rubrobacteraceae</taxon>
        <taxon>environmental samples</taxon>
    </lineage>
</organism>
<dbReference type="Pfam" id="PF01541">
    <property type="entry name" value="GIY-YIG"/>
    <property type="match status" value="1"/>
</dbReference>
<protein>
    <submittedName>
        <fullName evidence="4">Excinuclease ABC subunit C</fullName>
    </submittedName>
</protein>
<dbReference type="FunFam" id="3.30.420.10:FF:000045">
    <property type="entry name" value="3'-5' exonuclease DinG"/>
    <property type="match status" value="1"/>
</dbReference>
<dbReference type="InterPro" id="IPR013520">
    <property type="entry name" value="Ribonucl_H"/>
</dbReference>
<dbReference type="Gene3D" id="1.20.5.140">
    <property type="match status" value="1"/>
</dbReference>
<sequence length="602" mass="64623">MSPSLYGFVKGREPVTSEEVAREFLALPQDGNTYTIVNELTANDPRLLLEKGSLRTVDVASLPLGDAPYVVFDVETTGSSAEKGAITEIGALKVVGGQVVDEFATLINPGRRIEPFVVRLTGITDRMVADAPAAAEVMPLFEEFVEGCVLVGHNVQFDCSFVTAARAANGLPPLPNPVLDTLKLARTLVPGLKRYRLASLVSHFGVRAAPNHRALADAAATAEVFLKLSTLLSSAGVKSVGEALSLKKSDARVKPQKGYLADHLPRTPGVYYFVDKGGTVLYVGKAKDLKARVRTYFNGGDGRRKIGRLVREVAEVRYEETRSELYALIFEAREIKRLLPRYNSAGRGEKASWFIRLDLNEPYPIPERSPENGPGDGVTYLGPYRSASVLDTCIEALGRIFPLRRCSGDSQSGVCFYGQMGRCAPCLGMSDKEYRAEVIGGLTSLLRGEGGEEHLHALVGERERLAGELEFEAAARLRDLISGIERIRLTRAVVSAEGVQAVVAPSTEPGMIEVFALAEGRLVAHAGFEPGDTAGLTLFAEEVLSGVGSSSGGKGADEARVVAAYLRRRQTPIEAARLWEPEGLVEAVERVAGRVAGATAGA</sequence>
<dbReference type="SMART" id="SM00465">
    <property type="entry name" value="GIYc"/>
    <property type="match status" value="1"/>
</dbReference>
<dbReference type="GO" id="GO:0003677">
    <property type="term" value="F:DNA binding"/>
    <property type="evidence" value="ECO:0007669"/>
    <property type="project" value="InterPro"/>
</dbReference>
<name>A0A6J4QT89_9ACTN</name>
<dbReference type="SUPFAM" id="SSF53098">
    <property type="entry name" value="Ribonuclease H-like"/>
    <property type="match status" value="1"/>
</dbReference>
<dbReference type="InterPro" id="IPR000305">
    <property type="entry name" value="GIY-YIG_endonuc"/>
</dbReference>
<dbReference type="Pfam" id="PF00929">
    <property type="entry name" value="RNase_T"/>
    <property type="match status" value="1"/>
</dbReference>
<dbReference type="InterPro" id="IPR035901">
    <property type="entry name" value="GIY-YIG_endonuc_sf"/>
</dbReference>
<dbReference type="InterPro" id="IPR050066">
    <property type="entry name" value="UvrABC_protein_C"/>
</dbReference>
<evidence type="ECO:0000259" key="2">
    <source>
        <dbReference type="PROSITE" id="PS50151"/>
    </source>
</evidence>
<keyword evidence="1" id="KW-0378">Hydrolase</keyword>
<evidence type="ECO:0000256" key="1">
    <source>
        <dbReference type="ARBA" id="ARBA00022839"/>
    </source>
</evidence>
<evidence type="ECO:0000313" key="4">
    <source>
        <dbReference type="EMBL" id="CAA9448850.1"/>
    </source>
</evidence>
<dbReference type="SUPFAM" id="SSF82771">
    <property type="entry name" value="GIY-YIG endonuclease"/>
    <property type="match status" value="1"/>
</dbReference>
<dbReference type="AlphaFoldDB" id="A0A6J4QT89"/>
<dbReference type="GO" id="GO:0006289">
    <property type="term" value="P:nucleotide-excision repair"/>
    <property type="evidence" value="ECO:0007669"/>
    <property type="project" value="InterPro"/>
</dbReference>
<dbReference type="PROSITE" id="PS50151">
    <property type="entry name" value="UVR"/>
    <property type="match status" value="1"/>
</dbReference>
<dbReference type="InterPro" id="IPR047296">
    <property type="entry name" value="GIY-YIG_UvrC_Cho"/>
</dbReference>
<dbReference type="GO" id="GO:0004527">
    <property type="term" value="F:exonuclease activity"/>
    <property type="evidence" value="ECO:0007669"/>
    <property type="project" value="UniProtKB-KW"/>
</dbReference>
<feature type="domain" description="GIY-YIG" evidence="3">
    <location>
        <begin position="266"/>
        <end position="344"/>
    </location>
</feature>
<dbReference type="InterPro" id="IPR006054">
    <property type="entry name" value="DnaQ"/>
</dbReference>
<dbReference type="InterPro" id="IPR036397">
    <property type="entry name" value="RNaseH_sf"/>
</dbReference>